<evidence type="ECO:0000256" key="1">
    <source>
        <dbReference type="ARBA" id="ARBA00004434"/>
    </source>
</evidence>
<keyword evidence="6" id="KW-0999">Mitochondrion inner membrane</keyword>
<comment type="similarity">
    <text evidence="2">Belongs to the UQCR10/QCR9 family.</text>
</comment>
<dbReference type="GO" id="GO:0045275">
    <property type="term" value="C:respiratory chain complex III"/>
    <property type="evidence" value="ECO:0007669"/>
    <property type="project" value="InterPro"/>
</dbReference>
<sequence length="222" mass="26666">MIPNKLKYLLAVCFSCPLVIPFKRYLLTNIFSKKISKLVCEKTQHQDKILLQNVNNLGQYQIFGDTTINNFRGNIEEMSRFVRGMSLLYKPNGFLRHSKGEVWKKERKKQYNTKQKRGFADPGEWQKLKFNSKYVFYDFTRPVFHQRFKIVPITLKFLDDYFMRSNASYFTLIILGVIAYDKTVDQLVDWWWWRINKDRLFVPEVLDKFLPPAEEEEDDDDF</sequence>
<dbReference type="SUPFAM" id="SSF81514">
    <property type="entry name" value="Subunit X (non-heme 7 kDa protein) of cytochrome bc1 complex (Ubiquinol-cytochrome c reductase)"/>
    <property type="match status" value="1"/>
</dbReference>
<keyword evidence="10" id="KW-0472">Membrane</keyword>
<evidence type="ECO:0000256" key="7">
    <source>
        <dbReference type="ARBA" id="ARBA00022982"/>
    </source>
</evidence>
<evidence type="ECO:0000256" key="8">
    <source>
        <dbReference type="ARBA" id="ARBA00022989"/>
    </source>
</evidence>
<comment type="subcellular location">
    <subcellularLocation>
        <location evidence="1">Mitochondrion inner membrane</location>
        <topology evidence="1">Single-pass membrane protein</topology>
    </subcellularLocation>
</comment>
<keyword evidence="7" id="KW-0249">Electron transport</keyword>
<gene>
    <name evidence="11" type="ORF">RFI_04241</name>
</gene>
<evidence type="ECO:0000313" key="12">
    <source>
        <dbReference type="Proteomes" id="UP000023152"/>
    </source>
</evidence>
<name>X6P2W9_RETFI</name>
<keyword evidence="5" id="KW-0812">Transmembrane</keyword>
<evidence type="ECO:0000256" key="9">
    <source>
        <dbReference type="ARBA" id="ARBA00023128"/>
    </source>
</evidence>
<dbReference type="GO" id="GO:0006122">
    <property type="term" value="P:mitochondrial electron transport, ubiquinol to cytochrome c"/>
    <property type="evidence" value="ECO:0007669"/>
    <property type="project" value="InterPro"/>
</dbReference>
<proteinExistence type="inferred from homology"/>
<keyword evidence="12" id="KW-1185">Reference proteome</keyword>
<dbReference type="Pfam" id="PF05365">
    <property type="entry name" value="UCR_UQCRX_QCR9"/>
    <property type="match status" value="1"/>
</dbReference>
<dbReference type="EMBL" id="ASPP01003856">
    <property type="protein sequence ID" value="ETO32875.1"/>
    <property type="molecule type" value="Genomic_DNA"/>
</dbReference>
<dbReference type="Gene3D" id="1.20.5.260">
    <property type="entry name" value="Cytochrome b-c1 complex subunit 9"/>
    <property type="match status" value="1"/>
</dbReference>
<dbReference type="InterPro" id="IPR008027">
    <property type="entry name" value="QCR9"/>
</dbReference>
<organism evidence="11 12">
    <name type="scientific">Reticulomyxa filosa</name>
    <dbReference type="NCBI Taxonomy" id="46433"/>
    <lineage>
        <taxon>Eukaryota</taxon>
        <taxon>Sar</taxon>
        <taxon>Rhizaria</taxon>
        <taxon>Retaria</taxon>
        <taxon>Foraminifera</taxon>
        <taxon>Monothalamids</taxon>
        <taxon>Reticulomyxidae</taxon>
        <taxon>Reticulomyxa</taxon>
    </lineage>
</organism>
<dbReference type="InterPro" id="IPR036656">
    <property type="entry name" value="QCR9_sf"/>
</dbReference>
<reference evidence="11 12" key="1">
    <citation type="journal article" date="2013" name="Curr. Biol.">
        <title>The Genome of the Foraminiferan Reticulomyxa filosa.</title>
        <authorList>
            <person name="Glockner G."/>
            <person name="Hulsmann N."/>
            <person name="Schleicher M."/>
            <person name="Noegel A.A."/>
            <person name="Eichinger L."/>
            <person name="Gallinger C."/>
            <person name="Pawlowski J."/>
            <person name="Sierra R."/>
            <person name="Euteneuer U."/>
            <person name="Pillet L."/>
            <person name="Moustafa A."/>
            <person name="Platzer M."/>
            <person name="Groth M."/>
            <person name="Szafranski K."/>
            <person name="Schliwa M."/>
        </authorList>
    </citation>
    <scope>NUCLEOTIDE SEQUENCE [LARGE SCALE GENOMIC DNA]</scope>
</reference>
<dbReference type="GO" id="GO:0005743">
    <property type="term" value="C:mitochondrial inner membrane"/>
    <property type="evidence" value="ECO:0007669"/>
    <property type="project" value="UniProtKB-SubCell"/>
</dbReference>
<keyword evidence="8" id="KW-1133">Transmembrane helix</keyword>
<keyword evidence="3" id="KW-0813">Transport</keyword>
<accession>X6P2W9</accession>
<dbReference type="Proteomes" id="UP000023152">
    <property type="component" value="Unassembled WGS sequence"/>
</dbReference>
<evidence type="ECO:0000256" key="3">
    <source>
        <dbReference type="ARBA" id="ARBA00022448"/>
    </source>
</evidence>
<keyword evidence="9" id="KW-0496">Mitochondrion</keyword>
<evidence type="ECO:0000256" key="5">
    <source>
        <dbReference type="ARBA" id="ARBA00022692"/>
    </source>
</evidence>
<evidence type="ECO:0000256" key="4">
    <source>
        <dbReference type="ARBA" id="ARBA00022660"/>
    </source>
</evidence>
<protein>
    <submittedName>
        <fullName evidence="11">Uncharacterized protein</fullName>
    </submittedName>
</protein>
<evidence type="ECO:0000313" key="11">
    <source>
        <dbReference type="EMBL" id="ETO32875.1"/>
    </source>
</evidence>
<comment type="caution">
    <text evidence="11">The sequence shown here is derived from an EMBL/GenBank/DDBJ whole genome shotgun (WGS) entry which is preliminary data.</text>
</comment>
<dbReference type="AlphaFoldDB" id="X6P2W9"/>
<evidence type="ECO:0000256" key="10">
    <source>
        <dbReference type="ARBA" id="ARBA00023136"/>
    </source>
</evidence>
<keyword evidence="4" id="KW-0679">Respiratory chain</keyword>
<evidence type="ECO:0000256" key="6">
    <source>
        <dbReference type="ARBA" id="ARBA00022792"/>
    </source>
</evidence>
<evidence type="ECO:0000256" key="2">
    <source>
        <dbReference type="ARBA" id="ARBA00007856"/>
    </source>
</evidence>